<protein>
    <recommendedName>
        <fullName evidence="4">Lysozyme</fullName>
    </recommendedName>
</protein>
<name>A0A0K1PR13_9BACT</name>
<organism evidence="2 3">
    <name type="scientific">Labilithrix luteola</name>
    <dbReference type="NCBI Taxonomy" id="1391654"/>
    <lineage>
        <taxon>Bacteria</taxon>
        <taxon>Pseudomonadati</taxon>
        <taxon>Myxococcota</taxon>
        <taxon>Polyangia</taxon>
        <taxon>Polyangiales</taxon>
        <taxon>Labilitrichaceae</taxon>
        <taxon>Labilithrix</taxon>
    </lineage>
</organism>
<dbReference type="OrthoDB" id="5515318at2"/>
<sequence length="626" mass="68687">MSKTGTALFLSVLVSGASASVGVVACSSTPAEEGETSASNLSEDELATEALKIMGAKQVQRESNDQNGCSFTGCHSINPLTLKQWKGQFDAAMEYLAGNHTREDKINYFRQNPNDPRTGFTPERMGIMAAGAHLSLGANVNPTRHPEAYAQGKALAEVFDGQDDLYKEFRKEMLMPVLPDYPRLTASQYEVILTWFKKGMPKLDEIIQENRPTTCVDNFEPLRGHAIAVKSSNWAAQNRARKLAMFACPTPDQEASPTKCFTQQREGRDVFPSSEETDFAKGWAQDRSTVRILRALTFPNSFWLRSSADGRFAATGGGQIGGAQAIDLQATLDGKDRDVGLEANYDPDFFPDNKAFMFQGGTKFCAQSLLEKPTTERVNFSEPECSSLSTASGLYQTVGQKLGDNSISDRFILYSVWAGDSGQYSATARDTQPRAGGDSAIKIYTAIALGNDVEEGYKVQGEPAEIPTPYRGDTMMARSGKIIGSRLAGETKSLGYAIESLDSMVRDGKYHFTLSPLGSVCMAGNKANFSFDERFLATHHYNEPSDYEGDDVEAYKDKGSSDVWVADFVTGRKVKVAKLNPGQFALYPHFRSDGWLYFLVVDHNTSKYYVVGSDWAVRQSEATPTP</sequence>
<evidence type="ECO:0000256" key="1">
    <source>
        <dbReference type="SAM" id="SignalP"/>
    </source>
</evidence>
<dbReference type="STRING" id="1391654.AKJ09_02644"/>
<dbReference type="RefSeq" id="WP_146647341.1">
    <property type="nucleotide sequence ID" value="NZ_CP012333.1"/>
</dbReference>
<keyword evidence="3" id="KW-1185">Reference proteome</keyword>
<keyword evidence="1" id="KW-0732">Signal</keyword>
<feature type="signal peptide" evidence="1">
    <location>
        <begin position="1"/>
        <end position="19"/>
    </location>
</feature>
<gene>
    <name evidence="2" type="ORF">AKJ09_02644</name>
</gene>
<dbReference type="Proteomes" id="UP000064967">
    <property type="component" value="Chromosome"/>
</dbReference>
<evidence type="ECO:0000313" key="3">
    <source>
        <dbReference type="Proteomes" id="UP000064967"/>
    </source>
</evidence>
<accession>A0A0K1PR13</accession>
<proteinExistence type="predicted"/>
<dbReference type="PROSITE" id="PS51257">
    <property type="entry name" value="PROKAR_LIPOPROTEIN"/>
    <property type="match status" value="1"/>
</dbReference>
<evidence type="ECO:0000313" key="2">
    <source>
        <dbReference type="EMBL" id="AKU95980.1"/>
    </source>
</evidence>
<feature type="chain" id="PRO_5005466096" description="Lysozyme" evidence="1">
    <location>
        <begin position="20"/>
        <end position="626"/>
    </location>
</feature>
<dbReference type="AlphaFoldDB" id="A0A0K1PR13"/>
<dbReference type="EMBL" id="CP012333">
    <property type="protein sequence ID" value="AKU95980.1"/>
    <property type="molecule type" value="Genomic_DNA"/>
</dbReference>
<reference evidence="2 3" key="1">
    <citation type="submission" date="2015-08" db="EMBL/GenBank/DDBJ databases">
        <authorList>
            <person name="Babu N.S."/>
            <person name="Beckwith C.J."/>
            <person name="Beseler K.G."/>
            <person name="Brison A."/>
            <person name="Carone J.V."/>
            <person name="Caskin T.P."/>
            <person name="Diamond M."/>
            <person name="Durham M.E."/>
            <person name="Foxe J.M."/>
            <person name="Go M."/>
            <person name="Henderson B.A."/>
            <person name="Jones I.B."/>
            <person name="McGettigan J.A."/>
            <person name="Micheletti S.J."/>
            <person name="Nasrallah M.E."/>
            <person name="Ortiz D."/>
            <person name="Piller C.R."/>
            <person name="Privatt S.R."/>
            <person name="Schneider S.L."/>
            <person name="Sharp S."/>
            <person name="Smith T.C."/>
            <person name="Stanton J.D."/>
            <person name="Ullery H.E."/>
            <person name="Wilson R.J."/>
            <person name="Serrano M.G."/>
            <person name="Buck G."/>
            <person name="Lee V."/>
            <person name="Wang Y."/>
            <person name="Carvalho R."/>
            <person name="Voegtly L."/>
            <person name="Shi R."/>
            <person name="Duckworth R."/>
            <person name="Johnson A."/>
            <person name="Loviza R."/>
            <person name="Walstead R."/>
            <person name="Shah Z."/>
            <person name="Kiflezghi M."/>
            <person name="Wade K."/>
            <person name="Ball S.L."/>
            <person name="Bradley K.W."/>
            <person name="Asai D.J."/>
            <person name="Bowman C.A."/>
            <person name="Russell D.A."/>
            <person name="Pope W.H."/>
            <person name="Jacobs-Sera D."/>
            <person name="Hendrix R.W."/>
            <person name="Hatfull G.F."/>
        </authorList>
    </citation>
    <scope>NUCLEOTIDE SEQUENCE [LARGE SCALE GENOMIC DNA]</scope>
    <source>
        <strain evidence="2 3">DSM 27648</strain>
    </source>
</reference>
<dbReference type="KEGG" id="llu:AKJ09_02644"/>
<evidence type="ECO:0008006" key="4">
    <source>
        <dbReference type="Google" id="ProtNLM"/>
    </source>
</evidence>